<keyword evidence="3 8" id="KW-0479">Metal-binding</keyword>
<evidence type="ECO:0000256" key="3">
    <source>
        <dbReference type="ARBA" id="ARBA00022723"/>
    </source>
</evidence>
<dbReference type="PROSITE" id="PS51007">
    <property type="entry name" value="CYTC"/>
    <property type="match status" value="2"/>
</dbReference>
<evidence type="ECO:0000313" key="12">
    <source>
        <dbReference type="Proteomes" id="UP001596405"/>
    </source>
</evidence>
<dbReference type="Proteomes" id="UP001596405">
    <property type="component" value="Unassembled WGS sequence"/>
</dbReference>
<dbReference type="PANTHER" id="PTHR30600:SF10">
    <property type="entry name" value="BLL6722 PROTEIN"/>
    <property type="match status" value="1"/>
</dbReference>
<feature type="signal peptide" evidence="9">
    <location>
        <begin position="1"/>
        <end position="29"/>
    </location>
</feature>
<evidence type="ECO:0000256" key="7">
    <source>
        <dbReference type="ARBA" id="ARBA00023004"/>
    </source>
</evidence>
<evidence type="ECO:0000256" key="6">
    <source>
        <dbReference type="ARBA" id="ARBA00023002"/>
    </source>
</evidence>
<dbReference type="InterPro" id="IPR051395">
    <property type="entry name" value="Cytochrome_c_Peroxidase/MauG"/>
</dbReference>
<dbReference type="EMBL" id="JBHSYQ010000006">
    <property type="protein sequence ID" value="MFC6998536.1"/>
    <property type="molecule type" value="Genomic_DNA"/>
</dbReference>
<keyword evidence="12" id="KW-1185">Reference proteome</keyword>
<keyword evidence="11" id="KW-0575">Peroxidase</keyword>
<evidence type="ECO:0000256" key="8">
    <source>
        <dbReference type="PROSITE-ProRule" id="PRU00433"/>
    </source>
</evidence>
<evidence type="ECO:0000256" key="9">
    <source>
        <dbReference type="SAM" id="SignalP"/>
    </source>
</evidence>
<name>A0ABW2DP42_9BACT</name>
<dbReference type="InterPro" id="IPR004852">
    <property type="entry name" value="Di-haem_cyt_c_peroxidsae"/>
</dbReference>
<evidence type="ECO:0000256" key="1">
    <source>
        <dbReference type="ARBA" id="ARBA00004418"/>
    </source>
</evidence>
<keyword evidence="6" id="KW-0560">Oxidoreductase</keyword>
<keyword evidence="5" id="KW-0574">Periplasm</keyword>
<organism evidence="11 12">
    <name type="scientific">Rufibacter roseus</name>
    <dbReference type="NCBI Taxonomy" id="1567108"/>
    <lineage>
        <taxon>Bacteria</taxon>
        <taxon>Pseudomonadati</taxon>
        <taxon>Bacteroidota</taxon>
        <taxon>Cytophagia</taxon>
        <taxon>Cytophagales</taxon>
        <taxon>Hymenobacteraceae</taxon>
        <taxon>Rufibacter</taxon>
    </lineage>
</organism>
<protein>
    <submittedName>
        <fullName evidence="11">Cytochrome-c peroxidase</fullName>
    </submittedName>
</protein>
<accession>A0ABW2DP42</accession>
<dbReference type="PANTHER" id="PTHR30600">
    <property type="entry name" value="CYTOCHROME C PEROXIDASE-RELATED"/>
    <property type="match status" value="1"/>
</dbReference>
<sequence length="370" mass="40790">MRTIQQISCWVWAAVVCLFWSCGSDPAQKEPDTTYPAPKPYNLELPRRFGATQALPADNPLTEEGVALGRQLFYEKALSLNNTMSCGSCHKQELAFTDGQALSKGVSGVAGTRSAMSLANLLWVSSFNWDGGPKTLEEQARIPLESPIELHQSVAVAATKLQATEQYPVLFEKAFGKGPITEDKILKALAQFTRTLISADSKFDRYQEGKANLTTQELLGMRLFLTHPDPNARLRGGNCGDCHGGSLQTFNTFHNNGLNAAPKDAGRWLVTGLEKDRGKFRAPSLRNIALTAPYMHDGRFKTLQEVLDHYNEHVNLRDPNIDPLIAEAVNDFGAESLGLTAEEKLQIIAFLHTLTDESFIVNPKFSDPNK</sequence>
<comment type="caution">
    <text evidence="11">The sequence shown here is derived from an EMBL/GenBank/DDBJ whole genome shotgun (WGS) entry which is preliminary data.</text>
</comment>
<dbReference type="PIRSF" id="PIRSF000294">
    <property type="entry name" value="Cytochrome-c_peroxidase"/>
    <property type="match status" value="1"/>
</dbReference>
<gene>
    <name evidence="11" type="ORF">ACFQHR_12935</name>
</gene>
<dbReference type="SUPFAM" id="SSF46626">
    <property type="entry name" value="Cytochrome c"/>
    <property type="match status" value="2"/>
</dbReference>
<feature type="domain" description="Cytochrome c" evidence="10">
    <location>
        <begin position="64"/>
        <end position="197"/>
    </location>
</feature>
<keyword evidence="2 8" id="KW-0349">Heme</keyword>
<feature type="domain" description="Cytochrome c" evidence="10">
    <location>
        <begin position="215"/>
        <end position="355"/>
    </location>
</feature>
<feature type="chain" id="PRO_5046950834" evidence="9">
    <location>
        <begin position="30"/>
        <end position="370"/>
    </location>
</feature>
<evidence type="ECO:0000256" key="2">
    <source>
        <dbReference type="ARBA" id="ARBA00022617"/>
    </source>
</evidence>
<proteinExistence type="predicted"/>
<comment type="subcellular location">
    <subcellularLocation>
        <location evidence="1">Periplasm</location>
    </subcellularLocation>
</comment>
<reference evidence="12" key="1">
    <citation type="journal article" date="2019" name="Int. J. Syst. Evol. Microbiol.">
        <title>The Global Catalogue of Microorganisms (GCM) 10K type strain sequencing project: providing services to taxonomists for standard genome sequencing and annotation.</title>
        <authorList>
            <consortium name="The Broad Institute Genomics Platform"/>
            <consortium name="The Broad Institute Genome Sequencing Center for Infectious Disease"/>
            <person name="Wu L."/>
            <person name="Ma J."/>
        </authorList>
    </citation>
    <scope>NUCLEOTIDE SEQUENCE [LARGE SCALE GENOMIC DNA]</scope>
    <source>
        <strain evidence="12">CGMCC 4.7393</strain>
    </source>
</reference>
<dbReference type="InterPro" id="IPR026259">
    <property type="entry name" value="MauG/Cytc_peroxidase"/>
</dbReference>
<dbReference type="GO" id="GO:0004601">
    <property type="term" value="F:peroxidase activity"/>
    <property type="evidence" value="ECO:0007669"/>
    <property type="project" value="UniProtKB-KW"/>
</dbReference>
<dbReference type="Pfam" id="PF03150">
    <property type="entry name" value="CCP_MauG"/>
    <property type="match status" value="1"/>
</dbReference>
<evidence type="ECO:0000259" key="10">
    <source>
        <dbReference type="PROSITE" id="PS51007"/>
    </source>
</evidence>
<dbReference type="Gene3D" id="1.10.760.10">
    <property type="entry name" value="Cytochrome c-like domain"/>
    <property type="match status" value="2"/>
</dbReference>
<keyword evidence="7 8" id="KW-0408">Iron</keyword>
<dbReference type="RefSeq" id="WP_066617296.1">
    <property type="nucleotide sequence ID" value="NZ_JBHSYQ010000006.1"/>
</dbReference>
<evidence type="ECO:0000313" key="11">
    <source>
        <dbReference type="EMBL" id="MFC6998536.1"/>
    </source>
</evidence>
<dbReference type="InterPro" id="IPR009056">
    <property type="entry name" value="Cyt_c-like_dom"/>
</dbReference>
<evidence type="ECO:0000256" key="5">
    <source>
        <dbReference type="ARBA" id="ARBA00022764"/>
    </source>
</evidence>
<evidence type="ECO:0000256" key="4">
    <source>
        <dbReference type="ARBA" id="ARBA00022729"/>
    </source>
</evidence>
<keyword evidence="4 9" id="KW-0732">Signal</keyword>
<dbReference type="InterPro" id="IPR036909">
    <property type="entry name" value="Cyt_c-like_dom_sf"/>
</dbReference>